<dbReference type="Proteomes" id="UP000433483">
    <property type="component" value="Unassembled WGS sequence"/>
</dbReference>
<reference evidence="16 17" key="1">
    <citation type="submission" date="2018-09" db="EMBL/GenBank/DDBJ databases">
        <title>Genomic investigation of the strawberry pathogen Phytophthora fragariae indicates pathogenicity is determined by transcriptional variation in three key races.</title>
        <authorList>
            <person name="Adams T.M."/>
            <person name="Armitage A.D."/>
            <person name="Sobczyk M.K."/>
            <person name="Bates H.J."/>
            <person name="Dunwell J.M."/>
            <person name="Nellist C.F."/>
            <person name="Harrison R.J."/>
        </authorList>
    </citation>
    <scope>NUCLEOTIDE SEQUENCE [LARGE SCALE GENOMIC DNA]</scope>
    <source>
        <strain evidence="9 12">A4</strain>
        <strain evidence="8 13">BC-1</strain>
        <strain evidence="7 17">BC-23</strain>
        <strain evidence="6 11">NOV-27</strain>
        <strain evidence="5 14">NOV-5</strain>
        <strain evidence="3 15">NOV-71</strain>
        <strain evidence="1 10">NOV-9</strain>
        <strain evidence="4 18">ONT-3</strain>
        <strain evidence="2 16">SCRP245</strain>
    </source>
</reference>
<dbReference type="EMBL" id="QXGB01002219">
    <property type="protein sequence ID" value="KAE9180187.1"/>
    <property type="molecule type" value="Genomic_DNA"/>
</dbReference>
<dbReference type="Proteomes" id="UP000460718">
    <property type="component" value="Unassembled WGS sequence"/>
</dbReference>
<evidence type="ECO:0000313" key="15">
    <source>
        <dbReference type="Proteomes" id="UP000441208"/>
    </source>
</evidence>
<evidence type="ECO:0000313" key="12">
    <source>
        <dbReference type="Proteomes" id="UP000437068"/>
    </source>
</evidence>
<dbReference type="EMBL" id="QXGA01002369">
    <property type="protein sequence ID" value="KAE9098996.1"/>
    <property type="molecule type" value="Genomic_DNA"/>
</dbReference>
<evidence type="ECO:0000313" key="16">
    <source>
        <dbReference type="Proteomes" id="UP000460718"/>
    </source>
</evidence>
<dbReference type="Proteomes" id="UP000476176">
    <property type="component" value="Unassembled WGS sequence"/>
</dbReference>
<dbReference type="EMBL" id="QXGF01002126">
    <property type="protein sequence ID" value="KAE8926070.1"/>
    <property type="molecule type" value="Genomic_DNA"/>
</dbReference>
<dbReference type="EMBL" id="QXGD01002128">
    <property type="protein sequence ID" value="KAE9193226.1"/>
    <property type="molecule type" value="Genomic_DNA"/>
</dbReference>
<dbReference type="Proteomes" id="UP000440367">
    <property type="component" value="Unassembled WGS sequence"/>
</dbReference>
<keyword evidence="11" id="KW-1185">Reference proteome</keyword>
<evidence type="ECO:0000313" key="6">
    <source>
        <dbReference type="EMBL" id="KAE9180187.1"/>
    </source>
</evidence>
<evidence type="ECO:0000313" key="8">
    <source>
        <dbReference type="EMBL" id="KAE9193226.1"/>
    </source>
</evidence>
<comment type="caution">
    <text evidence="2">The sequence shown here is derived from an EMBL/GenBank/DDBJ whole genome shotgun (WGS) entry which is preliminary data.</text>
</comment>
<evidence type="ECO:0000313" key="7">
    <source>
        <dbReference type="EMBL" id="KAE9190836.1"/>
    </source>
</evidence>
<evidence type="ECO:0000313" key="18">
    <source>
        <dbReference type="Proteomes" id="UP000488956"/>
    </source>
</evidence>
<proteinExistence type="predicted"/>
<protein>
    <submittedName>
        <fullName evidence="2">Uncharacterized protein</fullName>
    </submittedName>
</protein>
<evidence type="ECO:0000313" key="11">
    <source>
        <dbReference type="Proteomes" id="UP000433483"/>
    </source>
</evidence>
<sequence length="57" mass="6030">MVPAPRLMIFTCLGSTSPLSQQALCGSTVLCRVITSASRLLCSNAKGAPTFLILCRM</sequence>
<dbReference type="Proteomes" id="UP000441208">
    <property type="component" value="Unassembled WGS sequence"/>
</dbReference>
<evidence type="ECO:0000313" key="14">
    <source>
        <dbReference type="Proteomes" id="UP000440732"/>
    </source>
</evidence>
<dbReference type="Proteomes" id="UP000429523">
    <property type="component" value="Unassembled WGS sequence"/>
</dbReference>
<evidence type="ECO:0000313" key="3">
    <source>
        <dbReference type="EMBL" id="KAE9080650.1"/>
    </source>
</evidence>
<evidence type="ECO:0000313" key="1">
    <source>
        <dbReference type="EMBL" id="KAE8926070.1"/>
    </source>
</evidence>
<gene>
    <name evidence="9" type="ORF">PF001_g22054</name>
    <name evidence="8" type="ORF">PF002_g23964</name>
    <name evidence="7" type="ORF">PF004_g21786</name>
    <name evidence="6" type="ORF">PF005_g23384</name>
    <name evidence="5" type="ORF">PF006_g23235</name>
    <name evidence="3" type="ORF">PF007_g22967</name>
    <name evidence="1" type="ORF">PF009_g23734</name>
    <name evidence="4" type="ORF">PF010_g22285</name>
    <name evidence="2" type="ORF">PF011_g21540</name>
</gene>
<name>A0A6A3IKP8_9STRA</name>
<dbReference type="Proteomes" id="UP000488956">
    <property type="component" value="Unassembled WGS sequence"/>
</dbReference>
<dbReference type="EMBL" id="QXFW01002053">
    <property type="protein sequence ID" value="KAE8982617.1"/>
    <property type="molecule type" value="Genomic_DNA"/>
</dbReference>
<dbReference type="Proteomes" id="UP000440732">
    <property type="component" value="Unassembled WGS sequence"/>
</dbReference>
<dbReference type="OrthoDB" id="10273018at2759"/>
<dbReference type="EMBL" id="QXFX01002102">
    <property type="protein sequence ID" value="KAE9080687.1"/>
    <property type="molecule type" value="Genomic_DNA"/>
</dbReference>
<evidence type="ECO:0000313" key="13">
    <source>
        <dbReference type="Proteomes" id="UP000440367"/>
    </source>
</evidence>
<dbReference type="EMBL" id="QXFZ01002110">
    <property type="protein sequence ID" value="KAE9080650.1"/>
    <property type="molecule type" value="Genomic_DNA"/>
</dbReference>
<evidence type="ECO:0000313" key="17">
    <source>
        <dbReference type="Proteomes" id="UP000476176"/>
    </source>
</evidence>
<evidence type="ECO:0000313" key="4">
    <source>
        <dbReference type="EMBL" id="KAE9080687.1"/>
    </source>
</evidence>
<dbReference type="EMBL" id="QXGC01002100">
    <property type="protein sequence ID" value="KAE9190836.1"/>
    <property type="molecule type" value="Genomic_DNA"/>
</dbReference>
<evidence type="ECO:0000313" key="10">
    <source>
        <dbReference type="Proteomes" id="UP000429523"/>
    </source>
</evidence>
<accession>A0A6A3IKP8</accession>
<evidence type="ECO:0000313" key="2">
    <source>
        <dbReference type="EMBL" id="KAE8982617.1"/>
    </source>
</evidence>
<evidence type="ECO:0000313" key="9">
    <source>
        <dbReference type="EMBL" id="KAE9285110.1"/>
    </source>
</evidence>
<evidence type="ECO:0000313" key="5">
    <source>
        <dbReference type="EMBL" id="KAE9098996.1"/>
    </source>
</evidence>
<organism evidence="2 16">
    <name type="scientific">Phytophthora fragariae</name>
    <dbReference type="NCBI Taxonomy" id="53985"/>
    <lineage>
        <taxon>Eukaryota</taxon>
        <taxon>Sar</taxon>
        <taxon>Stramenopiles</taxon>
        <taxon>Oomycota</taxon>
        <taxon>Peronosporomycetes</taxon>
        <taxon>Peronosporales</taxon>
        <taxon>Peronosporaceae</taxon>
        <taxon>Phytophthora</taxon>
    </lineage>
</organism>
<dbReference type="EMBL" id="QXGE01002081">
    <property type="protein sequence ID" value="KAE9285110.1"/>
    <property type="molecule type" value="Genomic_DNA"/>
</dbReference>
<dbReference type="Proteomes" id="UP000437068">
    <property type="component" value="Unassembled WGS sequence"/>
</dbReference>
<dbReference type="AlphaFoldDB" id="A0A6A3IKP8"/>